<evidence type="ECO:0000313" key="1">
    <source>
        <dbReference type="EMBL" id="CAB4747040.1"/>
    </source>
</evidence>
<reference evidence="1" key="1">
    <citation type="submission" date="2020-05" db="EMBL/GenBank/DDBJ databases">
        <authorList>
            <person name="Chiriac C."/>
            <person name="Salcher M."/>
            <person name="Ghai R."/>
            <person name="Kavagutti S V."/>
        </authorList>
    </citation>
    <scope>NUCLEOTIDE SEQUENCE</scope>
</reference>
<dbReference type="Gene3D" id="2.60.40.230">
    <property type="entry name" value="Neocarzinostatin-like"/>
    <property type="match status" value="1"/>
</dbReference>
<gene>
    <name evidence="1" type="ORF">UFOPK2827_00347</name>
</gene>
<protein>
    <submittedName>
        <fullName evidence="1">Unannotated protein</fullName>
    </submittedName>
</protein>
<name>A0A6J6TIG2_9ZZZZ</name>
<organism evidence="1">
    <name type="scientific">freshwater metagenome</name>
    <dbReference type="NCBI Taxonomy" id="449393"/>
    <lineage>
        <taxon>unclassified sequences</taxon>
        <taxon>metagenomes</taxon>
        <taxon>ecological metagenomes</taxon>
    </lineage>
</organism>
<dbReference type="EMBL" id="CAEZZE010000040">
    <property type="protein sequence ID" value="CAB4747040.1"/>
    <property type="molecule type" value="Genomic_DNA"/>
</dbReference>
<dbReference type="InterPro" id="IPR027273">
    <property type="entry name" value="Neocarzinostatin-like"/>
</dbReference>
<proteinExistence type="predicted"/>
<sequence length="150" mass="15980">MKLKRFVAIMAVVLLAISTTGASAATKVTITPQNKVSKKNPVITVKLSGLPTTHGLYLSQCMAPKLKGEAPAACNPAKASKLWVSALAADQQMGATAPTGKVTMKLDKYFKNGDCVHTKCVIYVTNDHNASSDRSEDQLIPFKFGGLLPF</sequence>
<dbReference type="AlphaFoldDB" id="A0A6J6TIG2"/>
<accession>A0A6J6TIG2</accession>
<dbReference type="SUPFAM" id="SSF49319">
    <property type="entry name" value="Actinoxanthin-like"/>
    <property type="match status" value="1"/>
</dbReference>